<organism evidence="1">
    <name type="scientific">marine sediment metagenome</name>
    <dbReference type="NCBI Taxonomy" id="412755"/>
    <lineage>
        <taxon>unclassified sequences</taxon>
        <taxon>metagenomes</taxon>
        <taxon>ecological metagenomes</taxon>
    </lineage>
</organism>
<gene>
    <name evidence="1" type="ORF">LCGC14_2198650</name>
</gene>
<name>A0A0F9E4I5_9ZZZZ</name>
<dbReference type="AlphaFoldDB" id="A0A0F9E4I5"/>
<dbReference type="EMBL" id="LAZR01028921">
    <property type="protein sequence ID" value="KKL61101.1"/>
    <property type="molecule type" value="Genomic_DNA"/>
</dbReference>
<feature type="non-terminal residue" evidence="1">
    <location>
        <position position="1"/>
    </location>
</feature>
<accession>A0A0F9E4I5</accession>
<comment type="caution">
    <text evidence="1">The sequence shown here is derived from an EMBL/GenBank/DDBJ whole genome shotgun (WGS) entry which is preliminary data.</text>
</comment>
<proteinExistence type="predicted"/>
<sequence>DLCKTHVESFEEIIEMLIKRTENHPLDVIVIMMQDFLIGYIKEVANFRSFGKMIKILSGNPILEKWTEMTNEEKQNLFCIMKTLKL</sequence>
<protein>
    <submittedName>
        <fullName evidence="1">Uncharacterized protein</fullName>
    </submittedName>
</protein>
<reference evidence="1" key="1">
    <citation type="journal article" date="2015" name="Nature">
        <title>Complex archaea that bridge the gap between prokaryotes and eukaryotes.</title>
        <authorList>
            <person name="Spang A."/>
            <person name="Saw J.H."/>
            <person name="Jorgensen S.L."/>
            <person name="Zaremba-Niedzwiedzka K."/>
            <person name="Martijn J."/>
            <person name="Lind A.E."/>
            <person name="van Eijk R."/>
            <person name="Schleper C."/>
            <person name="Guy L."/>
            <person name="Ettema T.J."/>
        </authorList>
    </citation>
    <scope>NUCLEOTIDE SEQUENCE</scope>
</reference>
<evidence type="ECO:0000313" key="1">
    <source>
        <dbReference type="EMBL" id="KKL61101.1"/>
    </source>
</evidence>